<proteinExistence type="predicted"/>
<keyword evidence="2" id="KW-1185">Reference proteome</keyword>
<organism evidence="1 2">
    <name type="scientific">Oryza meyeriana var. granulata</name>
    <dbReference type="NCBI Taxonomy" id="110450"/>
    <lineage>
        <taxon>Eukaryota</taxon>
        <taxon>Viridiplantae</taxon>
        <taxon>Streptophyta</taxon>
        <taxon>Embryophyta</taxon>
        <taxon>Tracheophyta</taxon>
        <taxon>Spermatophyta</taxon>
        <taxon>Magnoliopsida</taxon>
        <taxon>Liliopsida</taxon>
        <taxon>Poales</taxon>
        <taxon>Poaceae</taxon>
        <taxon>BOP clade</taxon>
        <taxon>Oryzoideae</taxon>
        <taxon>Oryzeae</taxon>
        <taxon>Oryzinae</taxon>
        <taxon>Oryza</taxon>
        <taxon>Oryza meyeriana</taxon>
    </lineage>
</organism>
<reference evidence="1 2" key="1">
    <citation type="submission" date="2019-11" db="EMBL/GenBank/DDBJ databases">
        <title>Whole genome sequence of Oryza granulata.</title>
        <authorList>
            <person name="Li W."/>
        </authorList>
    </citation>
    <scope>NUCLEOTIDE SEQUENCE [LARGE SCALE GENOMIC DNA]</scope>
    <source>
        <strain evidence="2">cv. Menghai</strain>
        <tissue evidence="1">Leaf</tissue>
    </source>
</reference>
<comment type="caution">
    <text evidence="1">The sequence shown here is derived from an EMBL/GenBank/DDBJ whole genome shotgun (WGS) entry which is preliminary data.</text>
</comment>
<sequence>MSRRLSRLVIARPLVVPLPRFHKIFGQKARESLGNRDDFPSCGAQTPRRRLNNHDYQDQWVQLLAS</sequence>
<evidence type="ECO:0000313" key="2">
    <source>
        <dbReference type="Proteomes" id="UP000479710"/>
    </source>
</evidence>
<evidence type="ECO:0000313" key="1">
    <source>
        <dbReference type="EMBL" id="KAF0930201.1"/>
    </source>
</evidence>
<protein>
    <submittedName>
        <fullName evidence="1">Uncharacterized protein</fullName>
    </submittedName>
</protein>
<dbReference type="EMBL" id="SPHZ02000002">
    <property type="protein sequence ID" value="KAF0930201.1"/>
    <property type="molecule type" value="Genomic_DNA"/>
</dbReference>
<gene>
    <name evidence="1" type="ORF">E2562_030848</name>
</gene>
<accession>A0A6G1F005</accession>
<dbReference type="AlphaFoldDB" id="A0A6G1F005"/>
<name>A0A6G1F005_9ORYZ</name>
<dbReference type="Proteomes" id="UP000479710">
    <property type="component" value="Unassembled WGS sequence"/>
</dbReference>